<evidence type="ECO:0000256" key="1">
    <source>
        <dbReference type="ARBA" id="ARBA00004141"/>
    </source>
</evidence>
<dbReference type="InterPro" id="IPR011701">
    <property type="entry name" value="MFS"/>
</dbReference>
<dbReference type="CDD" id="cd17323">
    <property type="entry name" value="MFS_Tpo1_MDR_like"/>
    <property type="match status" value="1"/>
</dbReference>
<feature type="transmembrane region" description="Helical" evidence="9">
    <location>
        <begin position="260"/>
        <end position="284"/>
    </location>
</feature>
<feature type="transmembrane region" description="Helical" evidence="9">
    <location>
        <begin position="204"/>
        <end position="221"/>
    </location>
</feature>
<dbReference type="PROSITE" id="PS50850">
    <property type="entry name" value="MFS"/>
    <property type="match status" value="1"/>
</dbReference>
<keyword evidence="4 9" id="KW-0472">Membrane</keyword>
<dbReference type="InterPro" id="IPR036259">
    <property type="entry name" value="MFS_trans_sf"/>
</dbReference>
<protein>
    <recommendedName>
        <fullName evidence="7">Cercosporin MFS transporter CTB4</fullName>
    </recommendedName>
    <alternativeName>
        <fullName evidence="8">Cercosporin toxin biosynthesis cluster protein 4</fullName>
    </alternativeName>
</protein>
<evidence type="ECO:0000256" key="3">
    <source>
        <dbReference type="ARBA" id="ARBA00022989"/>
    </source>
</evidence>
<proteinExistence type="inferred from homology"/>
<comment type="similarity">
    <text evidence="5">Belongs to the major facilitator superfamily. CAR1 family.</text>
</comment>
<reference evidence="11" key="1">
    <citation type="journal article" date="2020" name="Stud. Mycol.">
        <title>101 Dothideomycetes genomes: a test case for predicting lifestyles and emergence of pathogens.</title>
        <authorList>
            <person name="Haridas S."/>
            <person name="Albert R."/>
            <person name="Binder M."/>
            <person name="Bloem J."/>
            <person name="Labutti K."/>
            <person name="Salamov A."/>
            <person name="Andreopoulos B."/>
            <person name="Baker S."/>
            <person name="Barry K."/>
            <person name="Bills G."/>
            <person name="Bluhm B."/>
            <person name="Cannon C."/>
            <person name="Castanera R."/>
            <person name="Culley D."/>
            <person name="Daum C."/>
            <person name="Ezra D."/>
            <person name="Gonzalez J."/>
            <person name="Henrissat B."/>
            <person name="Kuo A."/>
            <person name="Liang C."/>
            <person name="Lipzen A."/>
            <person name="Lutzoni F."/>
            <person name="Magnuson J."/>
            <person name="Mondo S."/>
            <person name="Nolan M."/>
            <person name="Ohm R."/>
            <person name="Pangilinan J."/>
            <person name="Park H.-J."/>
            <person name="Ramirez L."/>
            <person name="Alfaro M."/>
            <person name="Sun H."/>
            <person name="Tritt A."/>
            <person name="Yoshinaga Y."/>
            <person name="Zwiers L.-H."/>
            <person name="Turgeon B."/>
            <person name="Goodwin S."/>
            <person name="Spatafora J."/>
            <person name="Crous P."/>
            <person name="Grigoriev I."/>
        </authorList>
    </citation>
    <scope>NUCLEOTIDE SEQUENCE</scope>
    <source>
        <strain evidence="11">CBS 260.36</strain>
    </source>
</reference>
<comment type="caution">
    <text evidence="11">The sequence shown here is derived from an EMBL/GenBank/DDBJ whole genome shotgun (WGS) entry which is preliminary data.</text>
</comment>
<comment type="subcellular location">
    <subcellularLocation>
        <location evidence="1">Membrane</location>
        <topology evidence="1">Multi-pass membrane protein</topology>
    </subcellularLocation>
</comment>
<dbReference type="GO" id="GO:1990961">
    <property type="term" value="P:xenobiotic detoxification by transmembrane export across the plasma membrane"/>
    <property type="evidence" value="ECO:0007669"/>
    <property type="project" value="TreeGrafter"/>
</dbReference>
<dbReference type="SUPFAM" id="SSF103473">
    <property type="entry name" value="MFS general substrate transporter"/>
    <property type="match status" value="1"/>
</dbReference>
<evidence type="ECO:0000313" key="12">
    <source>
        <dbReference type="Proteomes" id="UP000799439"/>
    </source>
</evidence>
<dbReference type="EMBL" id="ML996089">
    <property type="protein sequence ID" value="KAF2150290.1"/>
    <property type="molecule type" value="Genomic_DNA"/>
</dbReference>
<feature type="transmembrane region" description="Helical" evidence="9">
    <location>
        <begin position="173"/>
        <end position="192"/>
    </location>
</feature>
<dbReference type="OrthoDB" id="3357846at2759"/>
<evidence type="ECO:0000256" key="5">
    <source>
        <dbReference type="ARBA" id="ARBA00038347"/>
    </source>
</evidence>
<evidence type="ECO:0000313" key="11">
    <source>
        <dbReference type="EMBL" id="KAF2150290.1"/>
    </source>
</evidence>
<dbReference type="AlphaFoldDB" id="A0A9P4IXI6"/>
<feature type="transmembrane region" description="Helical" evidence="9">
    <location>
        <begin position="227"/>
        <end position="248"/>
    </location>
</feature>
<dbReference type="GO" id="GO:0015244">
    <property type="term" value="F:fluconazole transmembrane transporter activity"/>
    <property type="evidence" value="ECO:0007669"/>
    <property type="project" value="TreeGrafter"/>
</dbReference>
<evidence type="ECO:0000256" key="2">
    <source>
        <dbReference type="ARBA" id="ARBA00022692"/>
    </source>
</evidence>
<dbReference type="GO" id="GO:0005886">
    <property type="term" value="C:plasma membrane"/>
    <property type="evidence" value="ECO:0007669"/>
    <property type="project" value="TreeGrafter"/>
</dbReference>
<keyword evidence="3 9" id="KW-1133">Transmembrane helix</keyword>
<dbReference type="Gene3D" id="1.20.1250.20">
    <property type="entry name" value="MFS general substrate transporter like domains"/>
    <property type="match status" value="1"/>
</dbReference>
<dbReference type="PANTHER" id="PTHR23502:SF23">
    <property type="entry name" value="FLUCONAZOLE RESISTANCE PROTEIN 1"/>
    <property type="match status" value="1"/>
</dbReference>
<feature type="transmembrane region" description="Helical" evidence="9">
    <location>
        <begin position="408"/>
        <end position="430"/>
    </location>
</feature>
<evidence type="ECO:0000256" key="7">
    <source>
        <dbReference type="ARBA" id="ARBA00069139"/>
    </source>
</evidence>
<feature type="transmembrane region" description="Helical" evidence="9">
    <location>
        <begin position="542"/>
        <end position="563"/>
    </location>
</feature>
<feature type="transmembrane region" description="Helical" evidence="9">
    <location>
        <begin position="451"/>
        <end position="469"/>
    </location>
</feature>
<evidence type="ECO:0000256" key="9">
    <source>
        <dbReference type="SAM" id="Phobius"/>
    </source>
</evidence>
<keyword evidence="2 9" id="KW-0812">Transmembrane</keyword>
<keyword evidence="12" id="KW-1185">Reference proteome</keyword>
<evidence type="ECO:0000256" key="4">
    <source>
        <dbReference type="ARBA" id="ARBA00023136"/>
    </source>
</evidence>
<sequence>MMDIFRESILGQVIRFATRNRVLRYAEEHADFQCPPAYRCQPSIATSGLNLLSNGTSLEQSLQSQHKFAISINDFAAEKQKDDIGTIIRSTTVPSGPLHAIIPTVSTSGIILVDWYGTDDPENPHNWSSPKKAFVALQICLYTFAVYMASAIYTPSELGVMQHFAVGPTAASLGLAIYVLGYGLGPLLFSPLSEIPVIGRNPPYSITFAIFVILCVPTALADNFAELIVLRFLQGFFGSPCLATGGATMGDMYSIMKLPYLFCFWVTAATCGPAFGPLISGFSVTAKDWRWSLWEILWLAGPIFLLLFACLPETSSATILLRRARRLRKLTGNDYLRSQSEIDQAKLSMSEIAIENLWRPTQILIQDPAILFASIYCALIYGIYYSFFEVFPLVYMDLYHFNVGEMGLTFLSISVGTALAITVYCSYIFFVLEPDIRKNGFGPQEDRLYPALYSAFLIPVGLFLFGWTANIHVHWMASVAGTGVYSFGVFILLQCMFLYVPLTYPKYAASLFAGNDFVRSAVACGAVLFARPLYMNLGIGKGVTLLACFTAASIGGIFALYFYGATLRAKSRFAVR</sequence>
<feature type="transmembrane region" description="Helical" evidence="9">
    <location>
        <begin position="369"/>
        <end position="388"/>
    </location>
</feature>
<feature type="transmembrane region" description="Helical" evidence="9">
    <location>
        <begin position="507"/>
        <end position="530"/>
    </location>
</feature>
<accession>A0A9P4IXI6</accession>
<evidence type="ECO:0000259" key="10">
    <source>
        <dbReference type="PROSITE" id="PS50850"/>
    </source>
</evidence>
<dbReference type="Proteomes" id="UP000799439">
    <property type="component" value="Unassembled WGS sequence"/>
</dbReference>
<feature type="transmembrane region" description="Helical" evidence="9">
    <location>
        <begin position="475"/>
        <end position="500"/>
    </location>
</feature>
<dbReference type="Pfam" id="PF07690">
    <property type="entry name" value="MFS_1"/>
    <property type="match status" value="1"/>
</dbReference>
<feature type="transmembrane region" description="Helical" evidence="9">
    <location>
        <begin position="296"/>
        <end position="321"/>
    </location>
</feature>
<gene>
    <name evidence="11" type="ORF">K461DRAFT_308170</name>
</gene>
<dbReference type="InterPro" id="IPR020846">
    <property type="entry name" value="MFS_dom"/>
</dbReference>
<organism evidence="11 12">
    <name type="scientific">Myriangium duriaei CBS 260.36</name>
    <dbReference type="NCBI Taxonomy" id="1168546"/>
    <lineage>
        <taxon>Eukaryota</taxon>
        <taxon>Fungi</taxon>
        <taxon>Dikarya</taxon>
        <taxon>Ascomycota</taxon>
        <taxon>Pezizomycotina</taxon>
        <taxon>Dothideomycetes</taxon>
        <taxon>Dothideomycetidae</taxon>
        <taxon>Myriangiales</taxon>
        <taxon>Myriangiaceae</taxon>
        <taxon>Myriangium</taxon>
    </lineage>
</organism>
<evidence type="ECO:0000256" key="8">
    <source>
        <dbReference type="ARBA" id="ARBA00077167"/>
    </source>
</evidence>
<feature type="transmembrane region" description="Helical" evidence="9">
    <location>
        <begin position="133"/>
        <end position="153"/>
    </location>
</feature>
<dbReference type="FunFam" id="1.20.1250.20:FF:000011">
    <property type="entry name" value="MFS multidrug transporter, putative"/>
    <property type="match status" value="1"/>
</dbReference>
<evidence type="ECO:0000256" key="6">
    <source>
        <dbReference type="ARBA" id="ARBA00053977"/>
    </source>
</evidence>
<comment type="function">
    <text evidence="6">MFS transporter; part of the gene cluster that mediates the biosynthesis of cercosporin, a light-activated, non-host-selective toxin. The perylenequinone chromophore of cercosporin absorbs light energy to attain an electronically-activated triplet state and produces active oxygen species such as the hydroxyl radical, superoxide, hydrogen peroxide or singlet oxygen upon reaction with oxygen molecules. These reactive oxygen species cause damage to various cellular components including lipids, proteins and nucleic acids. Responsible for secretion and accumulation of cercosporin, but does not play any roles in self-protection against the toxicity of cercosporin.</text>
</comment>
<dbReference type="PANTHER" id="PTHR23502">
    <property type="entry name" value="MAJOR FACILITATOR SUPERFAMILY"/>
    <property type="match status" value="1"/>
</dbReference>
<feature type="domain" description="Major facilitator superfamily (MFS) profile" evidence="10">
    <location>
        <begin position="135"/>
        <end position="576"/>
    </location>
</feature>
<name>A0A9P4IXI6_9PEZI</name>